<dbReference type="GO" id="GO:0044754">
    <property type="term" value="C:autolysosome"/>
    <property type="evidence" value="ECO:0007669"/>
    <property type="project" value="UniProtKB-SubCell"/>
</dbReference>
<organism evidence="9">
    <name type="scientific">Macaca mulatta</name>
    <name type="common">Rhesus macaque</name>
    <dbReference type="NCBI Taxonomy" id="9544"/>
    <lineage>
        <taxon>Eukaryota</taxon>
        <taxon>Metazoa</taxon>
        <taxon>Chordata</taxon>
        <taxon>Craniata</taxon>
        <taxon>Vertebrata</taxon>
        <taxon>Euteleostomi</taxon>
        <taxon>Mammalia</taxon>
        <taxon>Eutheria</taxon>
        <taxon>Euarchontoglires</taxon>
        <taxon>Primates</taxon>
        <taxon>Haplorrhini</taxon>
        <taxon>Catarrhini</taxon>
        <taxon>Cercopithecidae</taxon>
        <taxon>Cercopithecinae</taxon>
        <taxon>Macaca</taxon>
    </lineage>
</organism>
<keyword evidence="2 7" id="KW-0409">Iron storage</keyword>
<evidence type="ECO:0000256" key="4">
    <source>
        <dbReference type="ARBA" id="ARBA00023004"/>
    </source>
</evidence>
<evidence type="ECO:0000259" key="8">
    <source>
        <dbReference type="PROSITE" id="PS50905"/>
    </source>
</evidence>
<evidence type="ECO:0000256" key="6">
    <source>
        <dbReference type="PIRSR" id="PIRSR601519-1"/>
    </source>
</evidence>
<protein>
    <recommendedName>
        <fullName evidence="7">Ferritin</fullName>
    </recommendedName>
</protein>
<dbReference type="Gene3D" id="1.20.1260.10">
    <property type="match status" value="1"/>
</dbReference>
<accession>G7MW01</accession>
<comment type="function">
    <text evidence="7">Stores iron in a soluble, non-toxic, readily available form. Important for iron homeostasis. Iron is taken up in the ferrous form and deposited as ferric hydroxides after oxidation.</text>
</comment>
<evidence type="ECO:0000256" key="1">
    <source>
        <dbReference type="ARBA" id="ARBA00007513"/>
    </source>
</evidence>
<dbReference type="SUPFAM" id="SSF47240">
    <property type="entry name" value="Ferritin-like"/>
    <property type="match status" value="1"/>
</dbReference>
<feature type="non-terminal residue" evidence="9">
    <location>
        <position position="99"/>
    </location>
</feature>
<evidence type="ECO:0000256" key="2">
    <source>
        <dbReference type="ARBA" id="ARBA00022434"/>
    </source>
</evidence>
<feature type="binding site" evidence="6">
    <location>
        <position position="16"/>
    </location>
    <ligand>
        <name>Fe cation</name>
        <dbReference type="ChEBI" id="CHEBI:24875"/>
        <label>1</label>
    </ligand>
</feature>
<sequence>EWSKTLDTMEATTVLEKNLIQALLDLHAWGSAYTDPHLCDFLKSLFIDEEVKLIKKMGNHPTNLCRLSGPRADWTSVSLKGSTLSTSRSLLNPTTPEGP</sequence>
<dbReference type="PANTHER" id="PTHR11431">
    <property type="entry name" value="FERRITIN"/>
    <property type="match status" value="1"/>
</dbReference>
<dbReference type="GO" id="GO:0006826">
    <property type="term" value="P:iron ion transport"/>
    <property type="evidence" value="ECO:0007669"/>
    <property type="project" value="InterPro"/>
</dbReference>
<dbReference type="InterPro" id="IPR008331">
    <property type="entry name" value="Ferritin_DPS_dom"/>
</dbReference>
<keyword evidence="4 6" id="KW-0408">Iron</keyword>
<name>G7MW01_MACMU</name>
<evidence type="ECO:0000256" key="3">
    <source>
        <dbReference type="ARBA" id="ARBA00022723"/>
    </source>
</evidence>
<dbReference type="InterPro" id="IPR009078">
    <property type="entry name" value="Ferritin-like_SF"/>
</dbReference>
<dbReference type="EMBL" id="CM001259">
    <property type="protein sequence ID" value="EHH27613.1"/>
    <property type="molecule type" value="Genomic_DNA"/>
</dbReference>
<dbReference type="InterPro" id="IPR001519">
    <property type="entry name" value="Ferritin"/>
</dbReference>
<evidence type="ECO:0000256" key="7">
    <source>
        <dbReference type="RuleBase" id="RU361145"/>
    </source>
</evidence>
<keyword evidence="3 6" id="KW-0479">Metal-binding</keyword>
<gene>
    <name evidence="9" type="ORF">EGK_17853</name>
</gene>
<feature type="non-terminal residue" evidence="9">
    <location>
        <position position="1"/>
    </location>
</feature>
<dbReference type="InterPro" id="IPR009040">
    <property type="entry name" value="Ferritin-like_diiron"/>
</dbReference>
<evidence type="ECO:0000256" key="5">
    <source>
        <dbReference type="ARBA" id="ARBA00044942"/>
    </source>
</evidence>
<dbReference type="GO" id="GO:0008199">
    <property type="term" value="F:ferric iron binding"/>
    <property type="evidence" value="ECO:0007669"/>
    <property type="project" value="InterPro"/>
</dbReference>
<dbReference type="Pfam" id="PF00210">
    <property type="entry name" value="Ferritin"/>
    <property type="match status" value="1"/>
</dbReference>
<comment type="similarity">
    <text evidence="1 7">Belongs to the ferritin family.</text>
</comment>
<dbReference type="AlphaFoldDB" id="G7MW01"/>
<proteinExistence type="inferred from homology"/>
<reference evidence="9" key="1">
    <citation type="journal article" date="2011" name="Nat. Biotechnol.">
        <title>Genome sequencing and comparison of two nonhuman primate animal models, the cynomolgus and Chinese rhesus macaques.</title>
        <authorList>
            <person name="Yan G."/>
            <person name="Zhang G."/>
            <person name="Fang X."/>
            <person name="Zhang Y."/>
            <person name="Li C."/>
            <person name="Ling F."/>
            <person name="Cooper D.N."/>
            <person name="Li Q."/>
            <person name="Li Y."/>
            <person name="van Gool A.J."/>
            <person name="Du H."/>
            <person name="Chen J."/>
            <person name="Chen R."/>
            <person name="Zhang P."/>
            <person name="Huang Z."/>
            <person name="Thompson J.R."/>
            <person name="Meng Y."/>
            <person name="Bai Y."/>
            <person name="Wang J."/>
            <person name="Zhuo M."/>
            <person name="Wang T."/>
            <person name="Huang Y."/>
            <person name="Wei L."/>
            <person name="Li J."/>
            <person name="Wang Z."/>
            <person name="Hu H."/>
            <person name="Yang P."/>
            <person name="Le L."/>
            <person name="Stenson P.D."/>
            <person name="Li B."/>
            <person name="Liu X."/>
            <person name="Ball E.V."/>
            <person name="An N."/>
            <person name="Huang Q."/>
            <person name="Zhang Y."/>
            <person name="Fan W."/>
            <person name="Zhang X."/>
            <person name="Li Y."/>
            <person name="Wang W."/>
            <person name="Katze M.G."/>
            <person name="Su B."/>
            <person name="Nielsen R."/>
            <person name="Yang H."/>
            <person name="Wang J."/>
            <person name="Wang X."/>
            <person name="Wang J."/>
        </authorList>
    </citation>
    <scope>NUCLEOTIDE SEQUENCE [LARGE SCALE GENOMIC DNA]</scope>
    <source>
        <strain evidence="9">CR-5</strain>
    </source>
</reference>
<dbReference type="Proteomes" id="UP000013456">
    <property type="component" value="Chromosome 7"/>
</dbReference>
<comment type="subcellular location">
    <subcellularLocation>
        <location evidence="5">Autolysosome</location>
    </subcellularLocation>
</comment>
<dbReference type="PROSITE" id="PS50905">
    <property type="entry name" value="FERRITIN_LIKE"/>
    <property type="match status" value="1"/>
</dbReference>
<dbReference type="GO" id="GO:0006879">
    <property type="term" value="P:intracellular iron ion homeostasis"/>
    <property type="evidence" value="ECO:0007669"/>
    <property type="project" value="UniProtKB-KW"/>
</dbReference>
<evidence type="ECO:0000313" key="9">
    <source>
        <dbReference type="EMBL" id="EHH27613.1"/>
    </source>
</evidence>
<dbReference type="InterPro" id="IPR012347">
    <property type="entry name" value="Ferritin-like"/>
</dbReference>
<feature type="domain" description="Ferritin-like diiron" evidence="8">
    <location>
        <begin position="1"/>
        <end position="68"/>
    </location>
</feature>
<dbReference type="PANTHER" id="PTHR11431:SF47">
    <property type="entry name" value="FERRITIN LIGHT CHAIN"/>
    <property type="match status" value="1"/>
</dbReference>